<evidence type="ECO:0000313" key="3">
    <source>
        <dbReference type="Proteomes" id="UP000289738"/>
    </source>
</evidence>
<dbReference type="EMBL" id="SDMP01000009">
    <property type="protein sequence ID" value="RYR40331.1"/>
    <property type="molecule type" value="Genomic_DNA"/>
</dbReference>
<sequence length="199" mass="23237">MLEIILDDDIHIQKYVKCHIIWESTYLAHLYRALCRAIRVDCKEIDGPLTLLLTWAWIRLPFLVPIPCNSRLFPIANSLAHLRRALDDLQEGQFVWEAYAIGRIDPDVIPLDISQHSVIWSATVLIISFECVEWHSSDRIRRQFALTQGIPHQKWDLGEAHGEVLTGPKNQDWSGTHSFWVMHWTNWYSHVLVEYMVPS</sequence>
<feature type="domain" description="Aminotransferase-like plant mobile" evidence="1">
    <location>
        <begin position="20"/>
        <end position="191"/>
    </location>
</feature>
<name>A0A445BNV6_ARAHY</name>
<dbReference type="GO" id="GO:0010073">
    <property type="term" value="P:meristem maintenance"/>
    <property type="evidence" value="ECO:0007669"/>
    <property type="project" value="InterPro"/>
</dbReference>
<accession>A0A445BNV6</accession>
<proteinExistence type="predicted"/>
<organism evidence="2 3">
    <name type="scientific">Arachis hypogaea</name>
    <name type="common">Peanut</name>
    <dbReference type="NCBI Taxonomy" id="3818"/>
    <lineage>
        <taxon>Eukaryota</taxon>
        <taxon>Viridiplantae</taxon>
        <taxon>Streptophyta</taxon>
        <taxon>Embryophyta</taxon>
        <taxon>Tracheophyta</taxon>
        <taxon>Spermatophyta</taxon>
        <taxon>Magnoliopsida</taxon>
        <taxon>eudicotyledons</taxon>
        <taxon>Gunneridae</taxon>
        <taxon>Pentapetalae</taxon>
        <taxon>rosids</taxon>
        <taxon>fabids</taxon>
        <taxon>Fabales</taxon>
        <taxon>Fabaceae</taxon>
        <taxon>Papilionoideae</taxon>
        <taxon>50 kb inversion clade</taxon>
        <taxon>dalbergioids sensu lato</taxon>
        <taxon>Dalbergieae</taxon>
        <taxon>Pterocarpus clade</taxon>
        <taxon>Arachis</taxon>
    </lineage>
</organism>
<dbReference type="PANTHER" id="PTHR46033:SF8">
    <property type="entry name" value="PROTEIN MAINTENANCE OF MERISTEMS-LIKE"/>
    <property type="match status" value="1"/>
</dbReference>
<comment type="caution">
    <text evidence="2">The sequence shown here is derived from an EMBL/GenBank/DDBJ whole genome shotgun (WGS) entry which is preliminary data.</text>
</comment>
<dbReference type="PANTHER" id="PTHR46033">
    <property type="entry name" value="PROTEIN MAIN-LIKE 2"/>
    <property type="match status" value="1"/>
</dbReference>
<dbReference type="Proteomes" id="UP000289738">
    <property type="component" value="Chromosome A09"/>
</dbReference>
<reference evidence="2 3" key="1">
    <citation type="submission" date="2019-01" db="EMBL/GenBank/DDBJ databases">
        <title>Sequencing of cultivated peanut Arachis hypogaea provides insights into genome evolution and oil improvement.</title>
        <authorList>
            <person name="Chen X."/>
        </authorList>
    </citation>
    <scope>NUCLEOTIDE SEQUENCE [LARGE SCALE GENOMIC DNA]</scope>
    <source>
        <strain evidence="3">cv. Fuhuasheng</strain>
        <tissue evidence="2">Leaves</tissue>
    </source>
</reference>
<evidence type="ECO:0000313" key="2">
    <source>
        <dbReference type="EMBL" id="RYR40331.1"/>
    </source>
</evidence>
<dbReference type="AlphaFoldDB" id="A0A445BNV6"/>
<gene>
    <name evidence="2" type="ORF">Ahy_A09g046065</name>
</gene>
<protein>
    <recommendedName>
        <fullName evidence="1">Aminotransferase-like plant mobile domain-containing protein</fullName>
    </recommendedName>
</protein>
<dbReference type="Pfam" id="PF10536">
    <property type="entry name" value="PMD"/>
    <property type="match status" value="1"/>
</dbReference>
<evidence type="ECO:0000259" key="1">
    <source>
        <dbReference type="Pfam" id="PF10536"/>
    </source>
</evidence>
<dbReference type="InterPro" id="IPR019557">
    <property type="entry name" value="AminoTfrase-like_pln_mobile"/>
</dbReference>
<dbReference type="InterPro" id="IPR044824">
    <property type="entry name" value="MAIN-like"/>
</dbReference>
<keyword evidence="3" id="KW-1185">Reference proteome</keyword>